<accession>A0AAV3YJA2</accession>
<dbReference type="EMBL" id="BLXT01000976">
    <property type="protein sequence ID" value="GFN82266.1"/>
    <property type="molecule type" value="Genomic_DNA"/>
</dbReference>
<evidence type="ECO:0000256" key="1">
    <source>
        <dbReference type="SAM" id="MobiDB-lite"/>
    </source>
</evidence>
<reference evidence="2 3" key="1">
    <citation type="journal article" date="2021" name="Elife">
        <title>Chloroplast acquisition without the gene transfer in kleptoplastic sea slugs, Plakobranchus ocellatus.</title>
        <authorList>
            <person name="Maeda T."/>
            <person name="Takahashi S."/>
            <person name="Yoshida T."/>
            <person name="Shimamura S."/>
            <person name="Takaki Y."/>
            <person name="Nagai Y."/>
            <person name="Toyoda A."/>
            <person name="Suzuki Y."/>
            <person name="Arimoto A."/>
            <person name="Ishii H."/>
            <person name="Satoh N."/>
            <person name="Nishiyama T."/>
            <person name="Hasebe M."/>
            <person name="Maruyama T."/>
            <person name="Minagawa J."/>
            <person name="Obokata J."/>
            <person name="Shigenobu S."/>
        </authorList>
    </citation>
    <scope>NUCLEOTIDE SEQUENCE [LARGE SCALE GENOMIC DNA]</scope>
</reference>
<name>A0AAV3YJA2_9GAST</name>
<keyword evidence="3" id="KW-1185">Reference proteome</keyword>
<feature type="region of interest" description="Disordered" evidence="1">
    <location>
        <begin position="71"/>
        <end position="95"/>
    </location>
</feature>
<evidence type="ECO:0000313" key="2">
    <source>
        <dbReference type="EMBL" id="GFN82266.1"/>
    </source>
</evidence>
<dbReference type="Proteomes" id="UP000735302">
    <property type="component" value="Unassembled WGS sequence"/>
</dbReference>
<comment type="caution">
    <text evidence="2">The sequence shown here is derived from an EMBL/GenBank/DDBJ whole genome shotgun (WGS) entry which is preliminary data.</text>
</comment>
<proteinExistence type="predicted"/>
<feature type="compositionally biased region" description="Basic and acidic residues" evidence="1">
    <location>
        <begin position="71"/>
        <end position="82"/>
    </location>
</feature>
<dbReference type="AlphaFoldDB" id="A0AAV3YJA2"/>
<gene>
    <name evidence="2" type="ORF">PoB_000877200</name>
</gene>
<protein>
    <submittedName>
        <fullName evidence="2">Uncharacterized protein</fullName>
    </submittedName>
</protein>
<sequence length="95" mass="10897">MRSYYKILGRIIRHPKLDGNTFIIQSYNPNPCQVEGEVFAEIVFESKYMYVYCTLSPGGKGRGWAVSYTGEDRKEEKSDHASHRARGNVLSTMEM</sequence>
<evidence type="ECO:0000313" key="3">
    <source>
        <dbReference type="Proteomes" id="UP000735302"/>
    </source>
</evidence>
<organism evidence="2 3">
    <name type="scientific">Plakobranchus ocellatus</name>
    <dbReference type="NCBI Taxonomy" id="259542"/>
    <lineage>
        <taxon>Eukaryota</taxon>
        <taxon>Metazoa</taxon>
        <taxon>Spiralia</taxon>
        <taxon>Lophotrochozoa</taxon>
        <taxon>Mollusca</taxon>
        <taxon>Gastropoda</taxon>
        <taxon>Heterobranchia</taxon>
        <taxon>Euthyneura</taxon>
        <taxon>Panpulmonata</taxon>
        <taxon>Sacoglossa</taxon>
        <taxon>Placobranchoidea</taxon>
        <taxon>Plakobranchidae</taxon>
        <taxon>Plakobranchus</taxon>
    </lineage>
</organism>